<protein>
    <recommendedName>
        <fullName evidence="2">Thioredoxin domain-containing protein</fullName>
    </recommendedName>
</protein>
<reference evidence="3 4" key="1">
    <citation type="journal article" date="2014" name="Int. J. Syst. Evol. Microbiol.">
        <title>Complete genome sequence of Corynebacterium casei LMG S-19264T (=DSM 44701T), isolated from a smear-ripened cheese.</title>
        <authorList>
            <consortium name="US DOE Joint Genome Institute (JGI-PGF)"/>
            <person name="Walter F."/>
            <person name="Albersmeier A."/>
            <person name="Kalinowski J."/>
            <person name="Ruckert C."/>
        </authorList>
    </citation>
    <scope>NUCLEOTIDE SEQUENCE [LARGE SCALE GENOMIC DNA]</scope>
    <source>
        <strain evidence="3 4">KCTC 12285</strain>
    </source>
</reference>
<accession>A0A918N1G0</accession>
<keyword evidence="4" id="KW-1185">Reference proteome</keyword>
<comment type="caution">
    <text evidence="3">The sequence shown here is derived from an EMBL/GenBank/DDBJ whole genome shotgun (WGS) entry which is preliminary data.</text>
</comment>
<name>A0A918N1G0_9FLAO</name>
<dbReference type="PROSITE" id="PS51352">
    <property type="entry name" value="THIOREDOXIN_2"/>
    <property type="match status" value="1"/>
</dbReference>
<dbReference type="PANTHER" id="PTHR15337">
    <property type="entry name" value="ANTERIOR GRADIENT PROTEIN-RELATED"/>
    <property type="match status" value="1"/>
</dbReference>
<dbReference type="InterPro" id="IPR051099">
    <property type="entry name" value="AGR/TXD"/>
</dbReference>
<dbReference type="InterPro" id="IPR036249">
    <property type="entry name" value="Thioredoxin-like_sf"/>
</dbReference>
<evidence type="ECO:0000313" key="4">
    <source>
        <dbReference type="Proteomes" id="UP000601108"/>
    </source>
</evidence>
<dbReference type="SUPFAM" id="SSF52833">
    <property type="entry name" value="Thioredoxin-like"/>
    <property type="match status" value="1"/>
</dbReference>
<dbReference type="Proteomes" id="UP000601108">
    <property type="component" value="Unassembled WGS sequence"/>
</dbReference>
<keyword evidence="1" id="KW-0732">Signal</keyword>
<dbReference type="RefSeq" id="WP_027414135.1">
    <property type="nucleotide sequence ID" value="NZ_BMWS01000005.1"/>
</dbReference>
<organism evidence="3 4">
    <name type="scientific">Aquimarina muelleri</name>
    <dbReference type="NCBI Taxonomy" id="279356"/>
    <lineage>
        <taxon>Bacteria</taxon>
        <taxon>Pseudomonadati</taxon>
        <taxon>Bacteroidota</taxon>
        <taxon>Flavobacteriia</taxon>
        <taxon>Flavobacteriales</taxon>
        <taxon>Flavobacteriaceae</taxon>
        <taxon>Aquimarina</taxon>
    </lineage>
</organism>
<dbReference type="AlphaFoldDB" id="A0A918N1G0"/>
<sequence length="146" mass="16766">MRKIILILLLVFLYTNVINAQEWRTNFDEAKKIAKNENKHIILVFAGSDWCAPCIKLEKKILATKEFKESVKNDFVLIKADFPRKKKNQLAEGLQNQNKKLAEKYNKSGGFPLVVVVDKNGEKLGEVGYENIPPNSYLDILNQMIK</sequence>
<feature type="domain" description="Thioredoxin" evidence="2">
    <location>
        <begin position="3"/>
        <end position="146"/>
    </location>
</feature>
<dbReference type="Pfam" id="PF13899">
    <property type="entry name" value="Thioredoxin_7"/>
    <property type="match status" value="1"/>
</dbReference>
<proteinExistence type="predicted"/>
<evidence type="ECO:0000259" key="2">
    <source>
        <dbReference type="PROSITE" id="PS51352"/>
    </source>
</evidence>
<dbReference type="PANTHER" id="PTHR15337:SF11">
    <property type="entry name" value="THIOREDOXIN DOMAIN-CONTAINING PROTEIN"/>
    <property type="match status" value="1"/>
</dbReference>
<dbReference type="InterPro" id="IPR013766">
    <property type="entry name" value="Thioredoxin_domain"/>
</dbReference>
<evidence type="ECO:0000256" key="1">
    <source>
        <dbReference type="ARBA" id="ARBA00022729"/>
    </source>
</evidence>
<dbReference type="EMBL" id="BMWS01000005">
    <property type="protein sequence ID" value="GGX10670.1"/>
    <property type="molecule type" value="Genomic_DNA"/>
</dbReference>
<dbReference type="Gene3D" id="3.40.30.10">
    <property type="entry name" value="Glutaredoxin"/>
    <property type="match status" value="1"/>
</dbReference>
<gene>
    <name evidence="3" type="ORF">GCM10007384_10500</name>
</gene>
<evidence type="ECO:0000313" key="3">
    <source>
        <dbReference type="EMBL" id="GGX10670.1"/>
    </source>
</evidence>